<organism evidence="2 3">
    <name type="scientific">Paludibacterium denitrificans</name>
    <dbReference type="NCBI Taxonomy" id="2675226"/>
    <lineage>
        <taxon>Bacteria</taxon>
        <taxon>Pseudomonadati</taxon>
        <taxon>Pseudomonadota</taxon>
        <taxon>Betaproteobacteria</taxon>
        <taxon>Neisseriales</taxon>
        <taxon>Chromobacteriaceae</taxon>
        <taxon>Paludibacterium</taxon>
    </lineage>
</organism>
<gene>
    <name evidence="2" type="ORF">GKE73_05410</name>
</gene>
<sequence>MSDVNPSIFVFNKYRILLTGPENYSMAHCFICNQAVAAWIPHQSISQRSEFSIMMRAVGSDLRVYQCPSCGCNDRDRHVWLYMNATGVVNEIPNLRILHIAPEPHLELLIQQLTPAAYIAGDLYPKKPDHQQLDVQALPFDDESFDLVICNHVLEHVSTPIQALTEFHRCLGPNGILIAQTPYSPFLKNTFEVNETVSPAFARLFFGQEDHVRLFGSDITAYFAQAGFKGELLDHDLILKGVDAEAFGVNQQEPFFVFTK</sequence>
<reference evidence="2 3" key="1">
    <citation type="submission" date="2019-11" db="EMBL/GenBank/DDBJ databases">
        <title>Draft genome sequence of Paludibacterium sp. dN18-1.</title>
        <authorList>
            <person name="Im W.-T."/>
        </authorList>
    </citation>
    <scope>NUCLEOTIDE SEQUENCE [LARGE SCALE GENOMIC DNA]</scope>
    <source>
        <strain evidence="3">dN 18-1</strain>
    </source>
</reference>
<accession>A0A844GE88</accession>
<dbReference type="AlphaFoldDB" id="A0A844GE88"/>
<dbReference type="Gene3D" id="3.40.50.150">
    <property type="entry name" value="Vaccinia Virus protein VP39"/>
    <property type="match status" value="1"/>
</dbReference>
<name>A0A844GE88_9NEIS</name>
<evidence type="ECO:0000313" key="2">
    <source>
        <dbReference type="EMBL" id="MTD32875.1"/>
    </source>
</evidence>
<dbReference type="Proteomes" id="UP000446658">
    <property type="component" value="Unassembled WGS sequence"/>
</dbReference>
<keyword evidence="2" id="KW-0489">Methyltransferase</keyword>
<dbReference type="Pfam" id="PF08241">
    <property type="entry name" value="Methyltransf_11"/>
    <property type="match status" value="1"/>
</dbReference>
<comment type="caution">
    <text evidence="2">The sequence shown here is derived from an EMBL/GenBank/DDBJ whole genome shotgun (WGS) entry which is preliminary data.</text>
</comment>
<dbReference type="RefSeq" id="WP_230369492.1">
    <property type="nucleotide sequence ID" value="NZ_WLYX01000001.1"/>
</dbReference>
<evidence type="ECO:0000259" key="1">
    <source>
        <dbReference type="Pfam" id="PF08241"/>
    </source>
</evidence>
<dbReference type="InterPro" id="IPR029063">
    <property type="entry name" value="SAM-dependent_MTases_sf"/>
</dbReference>
<dbReference type="CDD" id="cd02440">
    <property type="entry name" value="AdoMet_MTases"/>
    <property type="match status" value="1"/>
</dbReference>
<protein>
    <submittedName>
        <fullName evidence="2">Methyltransferase domain-containing protein</fullName>
    </submittedName>
</protein>
<proteinExistence type="predicted"/>
<dbReference type="InterPro" id="IPR013216">
    <property type="entry name" value="Methyltransf_11"/>
</dbReference>
<feature type="domain" description="Methyltransferase type 11" evidence="1">
    <location>
        <begin position="126"/>
        <end position="178"/>
    </location>
</feature>
<keyword evidence="2" id="KW-0808">Transferase</keyword>
<dbReference type="SUPFAM" id="SSF53335">
    <property type="entry name" value="S-adenosyl-L-methionine-dependent methyltransferases"/>
    <property type="match status" value="1"/>
</dbReference>
<keyword evidence="3" id="KW-1185">Reference proteome</keyword>
<dbReference type="GO" id="GO:0008757">
    <property type="term" value="F:S-adenosylmethionine-dependent methyltransferase activity"/>
    <property type="evidence" value="ECO:0007669"/>
    <property type="project" value="InterPro"/>
</dbReference>
<dbReference type="GO" id="GO:0032259">
    <property type="term" value="P:methylation"/>
    <property type="evidence" value="ECO:0007669"/>
    <property type="project" value="UniProtKB-KW"/>
</dbReference>
<evidence type="ECO:0000313" key="3">
    <source>
        <dbReference type="Proteomes" id="UP000446658"/>
    </source>
</evidence>
<dbReference type="EMBL" id="WLYX01000001">
    <property type="protein sequence ID" value="MTD32875.1"/>
    <property type="molecule type" value="Genomic_DNA"/>
</dbReference>